<evidence type="ECO:0000313" key="1">
    <source>
        <dbReference type="EMBL" id="AKD02292.1"/>
    </source>
</evidence>
<organism evidence="1 2">
    <name type="scientific">Pontibacter korlensis</name>
    <dbReference type="NCBI Taxonomy" id="400092"/>
    <lineage>
        <taxon>Bacteria</taxon>
        <taxon>Pseudomonadati</taxon>
        <taxon>Bacteroidota</taxon>
        <taxon>Cytophagia</taxon>
        <taxon>Cytophagales</taxon>
        <taxon>Hymenobacteraceae</taxon>
        <taxon>Pontibacter</taxon>
    </lineage>
</organism>
<dbReference type="Pfam" id="PF06824">
    <property type="entry name" value="Glyco_hydro_125"/>
    <property type="match status" value="1"/>
</dbReference>
<dbReference type="HOGENOM" id="CLU_023537_0_1_10"/>
<dbReference type="GO" id="GO:0005975">
    <property type="term" value="P:carbohydrate metabolic process"/>
    <property type="evidence" value="ECO:0007669"/>
    <property type="project" value="InterPro"/>
</dbReference>
<dbReference type="InterPro" id="IPR008313">
    <property type="entry name" value="GH125"/>
</dbReference>
<gene>
    <name evidence="1" type="ORF">PKOR_03030</name>
</gene>
<dbReference type="RefSeq" id="WP_046309063.1">
    <property type="nucleotide sequence ID" value="NZ_CBCSCY010000007.1"/>
</dbReference>
<proteinExistence type="predicted"/>
<dbReference type="InterPro" id="IPR008928">
    <property type="entry name" value="6-hairpin_glycosidase_sf"/>
</dbReference>
<dbReference type="PANTHER" id="PTHR31047">
    <property type="entry name" value="MEIOTICALLY UP-REGULATED GENE 157 PROTEIN"/>
    <property type="match status" value="1"/>
</dbReference>
<dbReference type="PATRIC" id="fig|400092.3.peg.685"/>
<dbReference type="SUPFAM" id="SSF48208">
    <property type="entry name" value="Six-hairpin glycosidases"/>
    <property type="match status" value="1"/>
</dbReference>
<dbReference type="SMART" id="SM01149">
    <property type="entry name" value="DUF1237"/>
    <property type="match status" value="1"/>
</dbReference>
<accession>A0A0E3UV79</accession>
<dbReference type="InterPro" id="IPR012341">
    <property type="entry name" value="6hp_glycosidase-like_sf"/>
</dbReference>
<dbReference type="EMBL" id="CP009621">
    <property type="protein sequence ID" value="AKD02292.1"/>
    <property type="molecule type" value="Genomic_DNA"/>
</dbReference>
<reference evidence="1 2" key="1">
    <citation type="journal article" date="2015" name="Sci. Rep.">
        <title>Unraveling adaptation of Pontibacter korlensis to radiation and infertility in desert through complete genome and comparative transcriptomic analysis.</title>
        <authorList>
            <person name="Dai J."/>
            <person name="Dai W."/>
            <person name="Qiu C."/>
            <person name="Yang Z."/>
            <person name="Zhang Y."/>
            <person name="Zhou M."/>
            <person name="Zhang L."/>
            <person name="Fang C."/>
            <person name="Gao Q."/>
            <person name="Yang Q."/>
            <person name="Li X."/>
            <person name="Wang Z."/>
            <person name="Wang Z."/>
            <person name="Jia Z."/>
            <person name="Chen X."/>
        </authorList>
    </citation>
    <scope>NUCLEOTIDE SEQUENCE [LARGE SCALE GENOMIC DNA]</scope>
    <source>
        <strain evidence="1 2">X14-1T</strain>
    </source>
</reference>
<dbReference type="PROSITE" id="PS51318">
    <property type="entry name" value="TAT"/>
    <property type="match status" value="1"/>
</dbReference>
<dbReference type="AlphaFoldDB" id="A0A0E3UV79"/>
<dbReference type="Gene3D" id="1.50.10.10">
    <property type="match status" value="1"/>
</dbReference>
<evidence type="ECO:0000313" key="2">
    <source>
        <dbReference type="Proteomes" id="UP000033109"/>
    </source>
</evidence>
<dbReference type="OrthoDB" id="181472at2"/>
<sequence>MPTRRDFVKTGAIATAGIAATGFSFMSFAQKEKFASQRPAISERNFTSKAVEKKIKEVKKDIADKELAWIFENCLPSTLDTTVAYQEKNGRPDTYVITGDIDAMWLRDSSAQVWPYLALMDKDKPLQRLVAGVVNRQTSYIIKDPYANAFYDDPTKEGEWAKDLTQMQPGIHERKWEIDSLCYAIRLGYHYWKVSGDTDPFNADWEKAMRLVVKTFKEQQRKDGLGPYKFQRVTGWQTDTVAGSGYGNPVKPVGLICSTFRPSDDATIFLFLVPSNFFAVTSLRQLAEMSQQIKKNKTFAAECTALADEVEKALQEYAVAEHLNYGKINPFEVDGFGNKLFMDDANIPSLLSLPYLDCCPVDDPIYQNTRSFVLSQDNPWFFKGSAAQGIGGPHTGRDLIWPMSIIMQAMTSQSDEEIKECLHMLKNTHGGTGFMHESFHKDDPTNFTRKWFAWVNTLFGELILKLHAERPHLLKAQV</sequence>
<dbReference type="KEGG" id="pko:PKOR_03030"/>
<dbReference type="PANTHER" id="PTHR31047:SF0">
    <property type="entry name" value="MEIOTICALLY UP-REGULATED GENE 157 PROTEIN"/>
    <property type="match status" value="1"/>
</dbReference>
<name>A0A0E3UV79_9BACT</name>
<dbReference type="InterPro" id="IPR006311">
    <property type="entry name" value="TAT_signal"/>
</dbReference>
<dbReference type="PIRSF" id="PIRSF028846">
    <property type="entry name" value="UCP028846"/>
    <property type="match status" value="1"/>
</dbReference>
<keyword evidence="2" id="KW-1185">Reference proteome</keyword>
<dbReference type="STRING" id="400092.PKOR_03030"/>
<dbReference type="Proteomes" id="UP000033109">
    <property type="component" value="Chromosome"/>
</dbReference>
<protein>
    <submittedName>
        <fullName evidence="1">Tat pathway signal protein</fullName>
    </submittedName>
</protein>